<accession>A0A0V1LEJ2</accession>
<dbReference type="EMBL" id="JYDW01000066">
    <property type="protein sequence ID" value="KRZ57949.1"/>
    <property type="molecule type" value="Genomic_DNA"/>
</dbReference>
<dbReference type="OrthoDB" id="10509912at2759"/>
<protein>
    <submittedName>
        <fullName evidence="1">Uncharacterized protein</fullName>
    </submittedName>
</protein>
<reference evidence="1 2" key="1">
    <citation type="submission" date="2015-05" db="EMBL/GenBank/DDBJ databases">
        <title>Evolution of Trichinella species and genotypes.</title>
        <authorList>
            <person name="Korhonen P.K."/>
            <person name="Edoardo P."/>
            <person name="Giuseppe L.R."/>
            <person name="Gasser R.B."/>
        </authorList>
    </citation>
    <scope>NUCLEOTIDE SEQUENCE [LARGE SCALE GENOMIC DNA]</scope>
    <source>
        <strain evidence="1">ISS10</strain>
    </source>
</reference>
<keyword evidence="2" id="KW-1185">Reference proteome</keyword>
<name>A0A0V1LEJ2_9BILA</name>
<evidence type="ECO:0000313" key="1">
    <source>
        <dbReference type="EMBL" id="KRZ57949.1"/>
    </source>
</evidence>
<proteinExistence type="predicted"/>
<comment type="caution">
    <text evidence="1">The sequence shown here is derived from an EMBL/GenBank/DDBJ whole genome shotgun (WGS) entry which is preliminary data.</text>
</comment>
<gene>
    <name evidence="1" type="ORF">T02_14176</name>
</gene>
<sequence length="84" mass="9941">MKLEAKCISAETQYLYANRCATIYELERKYCYEILKKEKLISLMPPLFGYVFFEFKLHSASRGQGRPGIITFRRHKCHFNVSVQ</sequence>
<dbReference type="AlphaFoldDB" id="A0A0V1LEJ2"/>
<evidence type="ECO:0000313" key="2">
    <source>
        <dbReference type="Proteomes" id="UP000054721"/>
    </source>
</evidence>
<dbReference type="Proteomes" id="UP000054721">
    <property type="component" value="Unassembled WGS sequence"/>
</dbReference>
<organism evidence="1 2">
    <name type="scientific">Trichinella nativa</name>
    <dbReference type="NCBI Taxonomy" id="6335"/>
    <lineage>
        <taxon>Eukaryota</taxon>
        <taxon>Metazoa</taxon>
        <taxon>Ecdysozoa</taxon>
        <taxon>Nematoda</taxon>
        <taxon>Enoplea</taxon>
        <taxon>Dorylaimia</taxon>
        <taxon>Trichinellida</taxon>
        <taxon>Trichinellidae</taxon>
        <taxon>Trichinella</taxon>
    </lineage>
</organism>